<dbReference type="EMBL" id="FO082872">
    <property type="protein sequence ID" value="CCF73657.1"/>
    <property type="molecule type" value="Genomic_DNA"/>
</dbReference>
<evidence type="ECO:0000313" key="1">
    <source>
        <dbReference type="EMBL" id="CCF73657.1"/>
    </source>
</evidence>
<reference evidence="1 2" key="3">
    <citation type="journal article" date="2016" name="Sci. Rep.">
        <title>Genome-wide diversity and gene expression profiling of Babesia microti isolates identify polymorphic genes that mediate host-pathogen interactions.</title>
        <authorList>
            <person name="Silva J.C."/>
            <person name="Cornillot E."/>
            <person name="McCracken C."/>
            <person name="Usmani-Brown S."/>
            <person name="Dwivedi A."/>
            <person name="Ifeonu O.O."/>
            <person name="Crabtree J."/>
            <person name="Gotia H.T."/>
            <person name="Virji A.Z."/>
            <person name="Reynes C."/>
            <person name="Colinge J."/>
            <person name="Kumar V."/>
            <person name="Lawres L."/>
            <person name="Pazzi J.E."/>
            <person name="Pablo J.V."/>
            <person name="Hung C."/>
            <person name="Brancato J."/>
            <person name="Kumari P."/>
            <person name="Orvis J."/>
            <person name="Tretina K."/>
            <person name="Chibucos M."/>
            <person name="Ott S."/>
            <person name="Sadzewicz L."/>
            <person name="Sengamalay N."/>
            <person name="Shetty A.C."/>
            <person name="Su Q."/>
            <person name="Tallon L."/>
            <person name="Fraser C.M."/>
            <person name="Frutos R."/>
            <person name="Molina D.M."/>
            <person name="Krause P.J."/>
            <person name="Ben Mamoun C."/>
        </authorList>
    </citation>
    <scope>NUCLEOTIDE SEQUENCE [LARGE SCALE GENOMIC DNA]</scope>
    <source>
        <strain evidence="1 2">RI</strain>
    </source>
</reference>
<gene>
    <name evidence="1" type="ORF">BMR1_02g02505</name>
</gene>
<dbReference type="GeneID" id="24424285"/>
<sequence>MPNIVCDANISELRELYDHLCKYVQPEWHEIPSGEVWKLQFKSKYSQLLGRFGCSDMIQDVEMDKMCQSDQESVKNDNRSIQEIISDLTINISRGLEGTWLEMRNRIAAIKNESQSKQLNLDELVKYAVSVGGTTCAPPETNNITDEMLHNQIFPRYHFLGRVGIKDIHSSRFFYLQKLSTITFPPIIHFLDGESENLKKLKITCRTRGCSIFFRVNDNEKVRQYTGEMPFRNIPFKITAWAIAPGLAQSQIVQSHYVPNTQSHGSLHSELFLGKGTKH</sequence>
<dbReference type="RefSeq" id="XP_012648266.1">
    <property type="nucleotide sequence ID" value="XM_012792812.1"/>
</dbReference>
<reference evidence="1 2" key="1">
    <citation type="journal article" date="2012" name="Nucleic Acids Res.">
        <title>Sequencing of the smallest Apicomplexan genome from the human pathogen Babesia microti.</title>
        <authorList>
            <person name="Cornillot E."/>
            <person name="Hadj-Kaddour K."/>
            <person name="Dassouli A."/>
            <person name="Noel B."/>
            <person name="Ranwez V."/>
            <person name="Vacherie B."/>
            <person name="Augagneur Y."/>
            <person name="Bres V."/>
            <person name="Duclos A."/>
            <person name="Randazzo S."/>
            <person name="Carcy B."/>
            <person name="Debierre-Grockiego F."/>
            <person name="Delbecq S."/>
            <person name="Moubri-Menage K."/>
            <person name="Shams-Eldin H."/>
            <person name="Usmani-Brown S."/>
            <person name="Bringaud F."/>
            <person name="Wincker P."/>
            <person name="Vivares C.P."/>
            <person name="Schwarz R.T."/>
            <person name="Schetters T.P."/>
            <person name="Krause P.J."/>
            <person name="Gorenflot A."/>
            <person name="Berry V."/>
            <person name="Barbe V."/>
            <person name="Ben Mamoun C."/>
        </authorList>
    </citation>
    <scope>NUCLEOTIDE SEQUENCE [LARGE SCALE GENOMIC DNA]</scope>
    <source>
        <strain evidence="1 2">RI</strain>
    </source>
</reference>
<organism evidence="1 2">
    <name type="scientific">Babesia microti (strain RI)</name>
    <dbReference type="NCBI Taxonomy" id="1133968"/>
    <lineage>
        <taxon>Eukaryota</taxon>
        <taxon>Sar</taxon>
        <taxon>Alveolata</taxon>
        <taxon>Apicomplexa</taxon>
        <taxon>Aconoidasida</taxon>
        <taxon>Piroplasmida</taxon>
        <taxon>Babesiidae</taxon>
        <taxon>Babesia</taxon>
    </lineage>
</organism>
<reference evidence="1 2" key="2">
    <citation type="journal article" date="2013" name="PLoS ONE">
        <title>Whole genome mapping and re-organization of the nuclear and mitochondrial genomes of Babesia microti isolates.</title>
        <authorList>
            <person name="Cornillot E."/>
            <person name="Dassouli A."/>
            <person name="Garg A."/>
            <person name="Pachikara N."/>
            <person name="Randazzo S."/>
            <person name="Depoix D."/>
            <person name="Carcy B."/>
            <person name="Delbecq S."/>
            <person name="Frutos R."/>
            <person name="Silva J.C."/>
            <person name="Sutton R."/>
            <person name="Krause P.J."/>
            <person name="Mamoun C.B."/>
        </authorList>
    </citation>
    <scope>NUCLEOTIDE SEQUENCE [LARGE SCALE GENOMIC DNA]</scope>
    <source>
        <strain evidence="1 2">RI</strain>
    </source>
</reference>
<dbReference type="OrthoDB" id="345964at2759"/>
<proteinExistence type="predicted"/>
<accession>I7J6C2</accession>
<protein>
    <submittedName>
        <fullName evidence="1">Uncharacterized protein</fullName>
    </submittedName>
</protein>
<name>I7J6C2_BABMR</name>
<dbReference type="KEGG" id="bmic:BMR1_02g02505"/>
<dbReference type="AlphaFoldDB" id="I7J6C2"/>
<dbReference type="VEuPathDB" id="PiroplasmaDB:BMR1_02g02505"/>
<dbReference type="Proteomes" id="UP000002899">
    <property type="component" value="Chromosome II"/>
</dbReference>
<keyword evidence="2" id="KW-1185">Reference proteome</keyword>
<evidence type="ECO:0000313" key="2">
    <source>
        <dbReference type="Proteomes" id="UP000002899"/>
    </source>
</evidence>